<dbReference type="Proteomes" id="UP001171751">
    <property type="component" value="Unassembled WGS sequence"/>
</dbReference>
<evidence type="ECO:0000256" key="5">
    <source>
        <dbReference type="ARBA" id="ARBA00023136"/>
    </source>
</evidence>
<comment type="subcellular location">
    <subcellularLocation>
        <location evidence="1">Membrane</location>
        <topology evidence="1">Multi-pass membrane protein</topology>
    </subcellularLocation>
</comment>
<organism evidence="8 9">
    <name type="scientific">Atopococcus tabaci</name>
    <dbReference type="NCBI Taxonomy" id="269774"/>
    <lineage>
        <taxon>Bacteria</taxon>
        <taxon>Bacillati</taxon>
        <taxon>Bacillota</taxon>
        <taxon>Bacilli</taxon>
        <taxon>Lactobacillales</taxon>
        <taxon>Carnobacteriaceae</taxon>
        <taxon>Atopococcus</taxon>
    </lineage>
</organism>
<keyword evidence="4 6" id="KW-1133">Transmembrane helix</keyword>
<evidence type="ECO:0000313" key="9">
    <source>
        <dbReference type="Proteomes" id="UP001171751"/>
    </source>
</evidence>
<evidence type="ECO:0000313" key="8">
    <source>
        <dbReference type="EMBL" id="MDO5457100.1"/>
    </source>
</evidence>
<evidence type="ECO:0000256" key="2">
    <source>
        <dbReference type="ARBA" id="ARBA00009399"/>
    </source>
</evidence>
<dbReference type="PANTHER" id="PTHR38459:SF5">
    <property type="entry name" value="CELL WALL TEICHOIC ACID GLYCOSYLATION PROTEIN GTCA"/>
    <property type="match status" value="1"/>
</dbReference>
<keyword evidence="9" id="KW-1185">Reference proteome</keyword>
<comment type="caution">
    <text evidence="8">The sequence shown here is derived from an EMBL/GenBank/DDBJ whole genome shotgun (WGS) entry which is preliminary data.</text>
</comment>
<evidence type="ECO:0000256" key="4">
    <source>
        <dbReference type="ARBA" id="ARBA00022989"/>
    </source>
</evidence>
<dbReference type="InterPro" id="IPR051401">
    <property type="entry name" value="GtrA_CellWall_Glycosyl"/>
</dbReference>
<accession>A0AA43UBV6</accession>
<evidence type="ECO:0000259" key="7">
    <source>
        <dbReference type="Pfam" id="PF04138"/>
    </source>
</evidence>
<feature type="domain" description="GtrA/DPMS transmembrane" evidence="7">
    <location>
        <begin position="18"/>
        <end position="135"/>
    </location>
</feature>
<reference evidence="8" key="1">
    <citation type="submission" date="2023-07" db="EMBL/GenBank/DDBJ databases">
        <title>Between Cages and Wild: Unraveling the Impact of Captivity on Animal Microbiomes and Antimicrobial Resistance.</title>
        <authorList>
            <person name="Schmartz G.P."/>
            <person name="Rehner J."/>
            <person name="Schuff M.J."/>
            <person name="Becker S.L."/>
            <person name="Kravczyk M."/>
            <person name="Gurevich A."/>
            <person name="Francke R."/>
            <person name="Mueller R."/>
            <person name="Keller V."/>
            <person name="Keller A."/>
        </authorList>
    </citation>
    <scope>NUCLEOTIDE SEQUENCE</scope>
    <source>
        <strain evidence="8">S39M_St_73</strain>
    </source>
</reference>
<sequence length="137" mass="16194">MIKKIRDLYIRYKEVIHYIVFGILTTVVNIVVFFLLENILSWPYLWANSVAIAVSILFAYVTNKLFVFESKSYTIWATLLEFFRFISFRLLSGIIDMLTMWLLVDGLSQDTHFSKIITQIIVVVLNYVFSKLYIFNK</sequence>
<dbReference type="AlphaFoldDB" id="A0AA43UBV6"/>
<dbReference type="PANTHER" id="PTHR38459">
    <property type="entry name" value="PROPHAGE BACTOPRENOL-LINKED GLUCOSE TRANSLOCASE HOMOLOG"/>
    <property type="match status" value="1"/>
</dbReference>
<evidence type="ECO:0000256" key="3">
    <source>
        <dbReference type="ARBA" id="ARBA00022692"/>
    </source>
</evidence>
<dbReference type="GO" id="GO:0000271">
    <property type="term" value="P:polysaccharide biosynthetic process"/>
    <property type="evidence" value="ECO:0007669"/>
    <property type="project" value="InterPro"/>
</dbReference>
<feature type="transmembrane region" description="Helical" evidence="6">
    <location>
        <begin position="15"/>
        <end position="36"/>
    </location>
</feature>
<proteinExistence type="inferred from homology"/>
<name>A0AA43UBV6_9LACT</name>
<dbReference type="GO" id="GO:0005886">
    <property type="term" value="C:plasma membrane"/>
    <property type="evidence" value="ECO:0007669"/>
    <property type="project" value="TreeGrafter"/>
</dbReference>
<comment type="similarity">
    <text evidence="2">Belongs to the GtrA family.</text>
</comment>
<feature type="transmembrane region" description="Helical" evidence="6">
    <location>
        <begin position="42"/>
        <end position="61"/>
    </location>
</feature>
<dbReference type="Pfam" id="PF04138">
    <property type="entry name" value="GtrA_DPMS_TM"/>
    <property type="match status" value="1"/>
</dbReference>
<keyword evidence="3 6" id="KW-0812">Transmembrane</keyword>
<protein>
    <submittedName>
        <fullName evidence="8">GtrA family protein</fullName>
    </submittedName>
</protein>
<evidence type="ECO:0000256" key="6">
    <source>
        <dbReference type="SAM" id="Phobius"/>
    </source>
</evidence>
<feature type="transmembrane region" description="Helical" evidence="6">
    <location>
        <begin position="82"/>
        <end position="104"/>
    </location>
</feature>
<keyword evidence="5 6" id="KW-0472">Membrane</keyword>
<dbReference type="EMBL" id="JAUNQW010000005">
    <property type="protein sequence ID" value="MDO5457100.1"/>
    <property type="molecule type" value="Genomic_DNA"/>
</dbReference>
<evidence type="ECO:0000256" key="1">
    <source>
        <dbReference type="ARBA" id="ARBA00004141"/>
    </source>
</evidence>
<feature type="transmembrane region" description="Helical" evidence="6">
    <location>
        <begin position="116"/>
        <end position="135"/>
    </location>
</feature>
<gene>
    <name evidence="8" type="ORF">Q4F26_02015</name>
</gene>
<dbReference type="InterPro" id="IPR007267">
    <property type="entry name" value="GtrA_DPMS_TM"/>
</dbReference>